<name>A0A3R7NUR5_PENVA</name>
<feature type="region of interest" description="Disordered" evidence="3">
    <location>
        <begin position="1"/>
        <end position="33"/>
    </location>
</feature>
<dbReference type="SMART" id="SM00408">
    <property type="entry name" value="IGc2"/>
    <property type="match status" value="3"/>
</dbReference>
<dbReference type="GO" id="GO:0007156">
    <property type="term" value="P:homophilic cell adhesion via plasma membrane adhesion molecules"/>
    <property type="evidence" value="ECO:0007669"/>
    <property type="project" value="TreeGrafter"/>
</dbReference>
<dbReference type="GO" id="GO:0008046">
    <property type="term" value="F:axon guidance receptor activity"/>
    <property type="evidence" value="ECO:0007669"/>
    <property type="project" value="TreeGrafter"/>
</dbReference>
<dbReference type="EMBL" id="QCYY01002829">
    <property type="protein sequence ID" value="ROT67234.1"/>
    <property type="molecule type" value="Genomic_DNA"/>
</dbReference>
<dbReference type="InterPro" id="IPR036116">
    <property type="entry name" value="FN3_sf"/>
</dbReference>
<feature type="domain" description="Fibronectin type-III" evidence="5">
    <location>
        <begin position="470"/>
        <end position="565"/>
    </location>
</feature>
<reference evidence="6 7" key="2">
    <citation type="submission" date="2019-01" db="EMBL/GenBank/DDBJ databases">
        <title>The decoding of complex shrimp genome reveals the adaptation for benthos swimmer, frequently molting mechanism and breeding impact on genome.</title>
        <authorList>
            <person name="Sun Y."/>
            <person name="Gao Y."/>
            <person name="Yu Y."/>
        </authorList>
    </citation>
    <scope>NUCLEOTIDE SEQUENCE [LARGE SCALE GENOMIC DNA]</scope>
    <source>
        <tissue evidence="6">Muscle</tissue>
    </source>
</reference>
<dbReference type="Gene3D" id="2.60.40.10">
    <property type="entry name" value="Immunoglobulins"/>
    <property type="match status" value="3"/>
</dbReference>
<dbReference type="GO" id="GO:0043025">
    <property type="term" value="C:neuronal cell body"/>
    <property type="evidence" value="ECO:0007669"/>
    <property type="project" value="TreeGrafter"/>
</dbReference>
<dbReference type="InterPro" id="IPR007110">
    <property type="entry name" value="Ig-like_dom"/>
</dbReference>
<dbReference type="OrthoDB" id="9355041at2759"/>
<comment type="caution">
    <text evidence="6">The sequence shown here is derived from an EMBL/GenBank/DDBJ whole genome shotgun (WGS) entry which is preliminary data.</text>
</comment>
<accession>A0A3R7NUR5</accession>
<dbReference type="InterPro" id="IPR013783">
    <property type="entry name" value="Ig-like_fold"/>
</dbReference>
<dbReference type="PANTHER" id="PTHR45080:SF27">
    <property type="entry name" value="NEURAL CELL ADHESION MOLECULE 1-LIKE"/>
    <property type="match status" value="1"/>
</dbReference>
<dbReference type="InterPro" id="IPR003961">
    <property type="entry name" value="FN3_dom"/>
</dbReference>
<dbReference type="InterPro" id="IPR003599">
    <property type="entry name" value="Ig_sub"/>
</dbReference>
<feature type="domain" description="Ig-like" evidence="4">
    <location>
        <begin position="33"/>
        <end position="141"/>
    </location>
</feature>
<dbReference type="CDD" id="cd00063">
    <property type="entry name" value="FN3"/>
    <property type="match status" value="1"/>
</dbReference>
<dbReference type="PANTHER" id="PTHR45080">
    <property type="entry name" value="CONTACTIN 5"/>
    <property type="match status" value="1"/>
</dbReference>
<keyword evidence="7" id="KW-1185">Reference proteome</keyword>
<dbReference type="Pfam" id="PF07679">
    <property type="entry name" value="I-set"/>
    <property type="match status" value="1"/>
</dbReference>
<feature type="region of interest" description="Disordered" evidence="3">
    <location>
        <begin position="205"/>
        <end position="282"/>
    </location>
</feature>
<evidence type="ECO:0000313" key="6">
    <source>
        <dbReference type="EMBL" id="ROT67234.1"/>
    </source>
</evidence>
<feature type="compositionally biased region" description="Pro residues" evidence="3">
    <location>
        <begin position="213"/>
        <end position="261"/>
    </location>
</feature>
<gene>
    <name evidence="6" type="ORF">C7M84_014673</name>
</gene>
<dbReference type="Proteomes" id="UP000283509">
    <property type="component" value="Unassembled WGS sequence"/>
</dbReference>
<dbReference type="AlphaFoldDB" id="A0A3R7NUR5"/>
<dbReference type="GO" id="GO:0050808">
    <property type="term" value="P:synapse organization"/>
    <property type="evidence" value="ECO:0007669"/>
    <property type="project" value="TreeGrafter"/>
</dbReference>
<reference evidence="6 7" key="1">
    <citation type="submission" date="2018-04" db="EMBL/GenBank/DDBJ databases">
        <authorList>
            <person name="Zhang X."/>
            <person name="Yuan J."/>
            <person name="Li F."/>
            <person name="Xiang J."/>
        </authorList>
    </citation>
    <scope>NUCLEOTIDE SEQUENCE [LARGE SCALE GENOMIC DNA]</scope>
    <source>
        <tissue evidence="6">Muscle</tissue>
    </source>
</reference>
<dbReference type="GO" id="GO:0005886">
    <property type="term" value="C:plasma membrane"/>
    <property type="evidence" value="ECO:0007669"/>
    <property type="project" value="TreeGrafter"/>
</dbReference>
<keyword evidence="2" id="KW-0393">Immunoglobulin domain</keyword>
<dbReference type="SMART" id="SM00409">
    <property type="entry name" value="IG"/>
    <property type="match status" value="3"/>
</dbReference>
<keyword evidence="1" id="KW-0677">Repeat</keyword>
<evidence type="ECO:0000256" key="2">
    <source>
        <dbReference type="ARBA" id="ARBA00023319"/>
    </source>
</evidence>
<dbReference type="PROSITE" id="PS50835">
    <property type="entry name" value="IG_LIKE"/>
    <property type="match status" value="2"/>
</dbReference>
<feature type="compositionally biased region" description="Polar residues" evidence="3">
    <location>
        <begin position="1"/>
        <end position="24"/>
    </location>
</feature>
<evidence type="ECO:0000256" key="3">
    <source>
        <dbReference type="SAM" id="MobiDB-lite"/>
    </source>
</evidence>
<dbReference type="CDD" id="cd00096">
    <property type="entry name" value="Ig"/>
    <property type="match status" value="1"/>
</dbReference>
<sequence length="596" mass="65479">MSTTRSPRPQTLTSSMSAPTPSQRNRGHATTPPQAILGKESLVIKPQGKVQTVFKGESFFVSCSSDADNVQRVMWTGPEGQQITDYRGSVPYNEIPRVHVEDGRSGHKGVDLIFTNISRTDRGKYTCSANVDGVEEERSFDLVVLKHLDFMDTPVTQFLEEDHDSVLRCDVDGDPAPRVSWNINNRKVTFEKLFNHQPSLPHPFPTPLSITALPPPNAPHPSPPHAPLPPPLSSPYAPLPPTPLTPSRPSPSPRPSPPTRPSPLHALPPKHPSPLPHALSPPSRPYALSHALLLILLPHPHPTLSPHFPSHAPPLHPLSLPSPPYTPPRTPLLIAGKKYDKGTEHPNDLIVRNATLEDAGQYKCVALQLSNYTSEVKDLVIEVKVHPYGYVTGDVNLTCEAVAEPHANFTWIKDDQVIEPNETVQIINEDHKSVLRLKVTDVDMFGDYVCKAENKLGTLERVIILEEGKKPAVPSAKVTETEVNAIHLKLDANNHPDMPILAFRVQYKTAGDNWINAQSMEFKKGDPYVINSLAGDTLYVLRASAKNAAGYSDFSSDFMERTKKIHESQSQISAANSLSATAQVFVPLVVLLASLL</sequence>
<evidence type="ECO:0000259" key="5">
    <source>
        <dbReference type="PROSITE" id="PS50853"/>
    </source>
</evidence>
<proteinExistence type="predicted"/>
<evidence type="ECO:0000259" key="4">
    <source>
        <dbReference type="PROSITE" id="PS50835"/>
    </source>
</evidence>
<dbReference type="InterPro" id="IPR050958">
    <property type="entry name" value="Cell_Adh-Cytoskel_Orgn"/>
</dbReference>
<evidence type="ECO:0000313" key="7">
    <source>
        <dbReference type="Proteomes" id="UP000283509"/>
    </source>
</evidence>
<dbReference type="InterPro" id="IPR013098">
    <property type="entry name" value="Ig_I-set"/>
</dbReference>
<dbReference type="InterPro" id="IPR003598">
    <property type="entry name" value="Ig_sub2"/>
</dbReference>
<dbReference type="GO" id="GO:0030424">
    <property type="term" value="C:axon"/>
    <property type="evidence" value="ECO:0007669"/>
    <property type="project" value="TreeGrafter"/>
</dbReference>
<evidence type="ECO:0000256" key="1">
    <source>
        <dbReference type="ARBA" id="ARBA00022737"/>
    </source>
</evidence>
<dbReference type="PROSITE" id="PS50853">
    <property type="entry name" value="FN3"/>
    <property type="match status" value="1"/>
</dbReference>
<dbReference type="STRING" id="6689.A0A3R7NUR5"/>
<protein>
    <submittedName>
        <fullName evidence="6">Uncharacterized protein</fullName>
    </submittedName>
</protein>
<feature type="domain" description="Ig-like" evidence="4">
    <location>
        <begin position="395"/>
        <end position="479"/>
    </location>
</feature>
<dbReference type="SUPFAM" id="SSF49265">
    <property type="entry name" value="Fibronectin type III"/>
    <property type="match status" value="1"/>
</dbReference>
<dbReference type="InterPro" id="IPR036179">
    <property type="entry name" value="Ig-like_dom_sf"/>
</dbReference>
<dbReference type="SUPFAM" id="SSF48726">
    <property type="entry name" value="Immunoglobulin"/>
    <property type="match status" value="3"/>
</dbReference>
<organism evidence="6 7">
    <name type="scientific">Penaeus vannamei</name>
    <name type="common">Whiteleg shrimp</name>
    <name type="synonym">Litopenaeus vannamei</name>
    <dbReference type="NCBI Taxonomy" id="6689"/>
    <lineage>
        <taxon>Eukaryota</taxon>
        <taxon>Metazoa</taxon>
        <taxon>Ecdysozoa</taxon>
        <taxon>Arthropoda</taxon>
        <taxon>Crustacea</taxon>
        <taxon>Multicrustacea</taxon>
        <taxon>Malacostraca</taxon>
        <taxon>Eumalacostraca</taxon>
        <taxon>Eucarida</taxon>
        <taxon>Decapoda</taxon>
        <taxon>Dendrobranchiata</taxon>
        <taxon>Penaeoidea</taxon>
        <taxon>Penaeidae</taxon>
        <taxon>Penaeus</taxon>
    </lineage>
</organism>